<feature type="compositionally biased region" description="Basic and acidic residues" evidence="1">
    <location>
        <begin position="34"/>
        <end position="49"/>
    </location>
</feature>
<keyword evidence="3" id="KW-1185">Reference proteome</keyword>
<reference evidence="2 3" key="1">
    <citation type="submission" date="2021-01" db="EMBL/GenBank/DDBJ databases">
        <title>Whole genome shotgun sequence of Planotetraspora phitsanulokensis NBRC 104273.</title>
        <authorList>
            <person name="Komaki H."/>
            <person name="Tamura T."/>
        </authorList>
    </citation>
    <scope>NUCLEOTIDE SEQUENCE [LARGE SCALE GENOMIC DNA]</scope>
    <source>
        <strain evidence="2 3">NBRC 104273</strain>
    </source>
</reference>
<dbReference type="EMBL" id="BOOP01000020">
    <property type="protein sequence ID" value="GII39393.1"/>
    <property type="molecule type" value="Genomic_DNA"/>
</dbReference>
<evidence type="ECO:0000313" key="2">
    <source>
        <dbReference type="EMBL" id="GII39393.1"/>
    </source>
</evidence>
<organism evidence="2 3">
    <name type="scientific">Planotetraspora phitsanulokensis</name>
    <dbReference type="NCBI Taxonomy" id="575192"/>
    <lineage>
        <taxon>Bacteria</taxon>
        <taxon>Bacillati</taxon>
        <taxon>Actinomycetota</taxon>
        <taxon>Actinomycetes</taxon>
        <taxon>Streptosporangiales</taxon>
        <taxon>Streptosporangiaceae</taxon>
        <taxon>Planotetraspora</taxon>
    </lineage>
</organism>
<proteinExistence type="predicted"/>
<dbReference type="AlphaFoldDB" id="A0A8J3XKB9"/>
<feature type="region of interest" description="Disordered" evidence="1">
    <location>
        <begin position="33"/>
        <end position="66"/>
    </location>
</feature>
<protein>
    <submittedName>
        <fullName evidence="2">Uncharacterized protein</fullName>
    </submittedName>
</protein>
<comment type="caution">
    <text evidence="2">The sequence shown here is derived from an EMBL/GenBank/DDBJ whole genome shotgun (WGS) entry which is preliminary data.</text>
</comment>
<accession>A0A8J3XKB9</accession>
<name>A0A8J3XKB9_9ACTN</name>
<dbReference type="Proteomes" id="UP000622547">
    <property type="component" value="Unassembled WGS sequence"/>
</dbReference>
<sequence length="66" mass="7874">MLEIQLVEDLRDEFLIRLDDRWQRGHVYHPAPRAVDERAVAPEESEEHHKRLFGPAHRPVGSRRRP</sequence>
<evidence type="ECO:0000313" key="3">
    <source>
        <dbReference type="Proteomes" id="UP000622547"/>
    </source>
</evidence>
<evidence type="ECO:0000256" key="1">
    <source>
        <dbReference type="SAM" id="MobiDB-lite"/>
    </source>
</evidence>
<gene>
    <name evidence="2" type="ORF">Pph01_43960</name>
</gene>